<evidence type="ECO:0000256" key="1">
    <source>
        <dbReference type="ARBA" id="ARBA00023125"/>
    </source>
</evidence>
<dbReference type="InterPro" id="IPR036638">
    <property type="entry name" value="HLH_DNA-bd_sf"/>
</dbReference>
<dbReference type="KEGG" id="apln:112906730"/>
<protein>
    <submittedName>
        <fullName evidence="4">Uncharacterized protein LOC112906730</fullName>
    </submittedName>
</protein>
<dbReference type="Pfam" id="PF00010">
    <property type="entry name" value="HLH"/>
    <property type="match status" value="1"/>
</dbReference>
<dbReference type="GO" id="GO:0046983">
    <property type="term" value="F:protein dimerization activity"/>
    <property type="evidence" value="ECO:0007669"/>
    <property type="project" value="InterPro"/>
</dbReference>
<evidence type="ECO:0000313" key="4">
    <source>
        <dbReference type="RefSeq" id="XP_025837253.1"/>
    </source>
</evidence>
<dbReference type="InterPro" id="IPR050283">
    <property type="entry name" value="E-box_TF_Regulators"/>
</dbReference>
<dbReference type="GeneID" id="112906730"/>
<reference evidence="4" key="1">
    <citation type="submission" date="2025-08" db="UniProtKB">
        <authorList>
            <consortium name="RefSeq"/>
        </authorList>
    </citation>
    <scope>IDENTIFICATION</scope>
    <source>
        <tissue evidence="4">Entire body</tissue>
    </source>
</reference>
<sequence>MTSAFGNSISFTTPCVYPKMCGQKNDWTSNIRSDHDPWGYLGCQQDYSSLCVVNNEEMKSYVRPLRNYNEGLTLQMRKFDEHVTTVNVNTEGSVNGLKNMNEDFYDEGNKEKGKNNNAYKHIPHKNKPPQVVAKRNARERRRVQAVNKAFLKLRQAVPIENKRGKRISKVKTLHYAIEYIQILQKILEADDNRRCIITVRLN</sequence>
<dbReference type="AlphaFoldDB" id="A0A7F5RMJ7"/>
<accession>A0A7F5RMJ7</accession>
<dbReference type="InParanoid" id="A0A7F5RMJ7"/>
<name>A0A7F5RMJ7_AGRPL</name>
<dbReference type="OrthoDB" id="6241467at2759"/>
<dbReference type="PROSITE" id="PS50888">
    <property type="entry name" value="BHLH"/>
    <property type="match status" value="1"/>
</dbReference>
<dbReference type="SUPFAM" id="SSF47459">
    <property type="entry name" value="HLH, helix-loop-helix DNA-binding domain"/>
    <property type="match status" value="1"/>
</dbReference>
<evidence type="ECO:0000259" key="2">
    <source>
        <dbReference type="PROSITE" id="PS50888"/>
    </source>
</evidence>
<dbReference type="GO" id="GO:0032502">
    <property type="term" value="P:developmental process"/>
    <property type="evidence" value="ECO:0007669"/>
    <property type="project" value="TreeGrafter"/>
</dbReference>
<dbReference type="InterPro" id="IPR011598">
    <property type="entry name" value="bHLH_dom"/>
</dbReference>
<organism evidence="3 4">
    <name type="scientific">Agrilus planipennis</name>
    <name type="common">Emerald ash borer</name>
    <name type="synonym">Agrilus marcopoli</name>
    <dbReference type="NCBI Taxonomy" id="224129"/>
    <lineage>
        <taxon>Eukaryota</taxon>
        <taxon>Metazoa</taxon>
        <taxon>Ecdysozoa</taxon>
        <taxon>Arthropoda</taxon>
        <taxon>Hexapoda</taxon>
        <taxon>Insecta</taxon>
        <taxon>Pterygota</taxon>
        <taxon>Neoptera</taxon>
        <taxon>Endopterygota</taxon>
        <taxon>Coleoptera</taxon>
        <taxon>Polyphaga</taxon>
        <taxon>Elateriformia</taxon>
        <taxon>Buprestoidea</taxon>
        <taxon>Buprestidae</taxon>
        <taxon>Agrilinae</taxon>
        <taxon>Agrilus</taxon>
    </lineage>
</organism>
<dbReference type="PANTHER" id="PTHR23349">
    <property type="entry name" value="BASIC HELIX-LOOP-HELIX TRANSCRIPTION FACTOR, TWIST"/>
    <property type="match status" value="1"/>
</dbReference>
<feature type="domain" description="BHLH" evidence="2">
    <location>
        <begin position="130"/>
        <end position="183"/>
    </location>
</feature>
<dbReference type="RefSeq" id="XP_025837253.1">
    <property type="nucleotide sequence ID" value="XM_025981468.1"/>
</dbReference>
<dbReference type="Gene3D" id="4.10.280.10">
    <property type="entry name" value="Helix-loop-helix DNA-binding domain"/>
    <property type="match status" value="1"/>
</dbReference>
<dbReference type="GO" id="GO:0000977">
    <property type="term" value="F:RNA polymerase II transcription regulatory region sequence-specific DNA binding"/>
    <property type="evidence" value="ECO:0007669"/>
    <property type="project" value="TreeGrafter"/>
</dbReference>
<dbReference type="GO" id="GO:0000981">
    <property type="term" value="F:DNA-binding transcription factor activity, RNA polymerase II-specific"/>
    <property type="evidence" value="ECO:0007669"/>
    <property type="project" value="TreeGrafter"/>
</dbReference>
<keyword evidence="3" id="KW-1185">Reference proteome</keyword>
<gene>
    <name evidence="4" type="primary">LOC112906730</name>
</gene>
<dbReference type="SMART" id="SM00353">
    <property type="entry name" value="HLH"/>
    <property type="match status" value="1"/>
</dbReference>
<proteinExistence type="predicted"/>
<dbReference type="Proteomes" id="UP000192223">
    <property type="component" value="Unplaced"/>
</dbReference>
<dbReference type="PANTHER" id="PTHR23349:SF108">
    <property type="entry name" value="BHLH DOMAIN-CONTAINING PROTEIN"/>
    <property type="match status" value="1"/>
</dbReference>
<keyword evidence="1" id="KW-0238">DNA-binding</keyword>
<evidence type="ECO:0000313" key="3">
    <source>
        <dbReference type="Proteomes" id="UP000192223"/>
    </source>
</evidence>
<dbReference type="CDD" id="cd11418">
    <property type="entry name" value="bHLH_TS_ASCL"/>
    <property type="match status" value="1"/>
</dbReference>